<organism evidence="2 3">
    <name type="scientific">Zootermopsis nevadensis</name>
    <name type="common">Dampwood termite</name>
    <dbReference type="NCBI Taxonomy" id="136037"/>
    <lineage>
        <taxon>Eukaryota</taxon>
        <taxon>Metazoa</taxon>
        <taxon>Ecdysozoa</taxon>
        <taxon>Arthropoda</taxon>
        <taxon>Hexapoda</taxon>
        <taxon>Insecta</taxon>
        <taxon>Pterygota</taxon>
        <taxon>Neoptera</taxon>
        <taxon>Polyneoptera</taxon>
        <taxon>Dictyoptera</taxon>
        <taxon>Blattodea</taxon>
        <taxon>Blattoidea</taxon>
        <taxon>Termitoidae</taxon>
        <taxon>Termopsidae</taxon>
        <taxon>Zootermopsis</taxon>
    </lineage>
</organism>
<protein>
    <submittedName>
        <fullName evidence="2">Uncharacterized protein</fullName>
    </submittedName>
</protein>
<accession>A0A067RJL2</accession>
<feature type="coiled-coil region" evidence="1">
    <location>
        <begin position="7"/>
        <end position="48"/>
    </location>
</feature>
<dbReference type="AlphaFoldDB" id="A0A067RJL2"/>
<proteinExistence type="predicted"/>
<dbReference type="Proteomes" id="UP000027135">
    <property type="component" value="Unassembled WGS sequence"/>
</dbReference>
<keyword evidence="3" id="KW-1185">Reference proteome</keyword>
<evidence type="ECO:0000313" key="3">
    <source>
        <dbReference type="Proteomes" id="UP000027135"/>
    </source>
</evidence>
<sequence>MQMMQLRKTSQQEIHRLLEELKSKQRTILQLERQVNLLTGRMQKHQEQLVECQHDPRPREVRTPVNLVIKSRNCSIQIRVERCIPIHIDLISKLFFHENVFWNVPPCTLVKTDRRFRGVHCLHQQGNERSFP</sequence>
<evidence type="ECO:0000313" key="2">
    <source>
        <dbReference type="EMBL" id="KDR19583.1"/>
    </source>
</evidence>
<gene>
    <name evidence="2" type="ORF">L798_06381</name>
</gene>
<reference evidence="2 3" key="1">
    <citation type="journal article" date="2014" name="Nat. Commun.">
        <title>Molecular traces of alternative social organization in a termite genome.</title>
        <authorList>
            <person name="Terrapon N."/>
            <person name="Li C."/>
            <person name="Robertson H.M."/>
            <person name="Ji L."/>
            <person name="Meng X."/>
            <person name="Booth W."/>
            <person name="Chen Z."/>
            <person name="Childers C.P."/>
            <person name="Glastad K.M."/>
            <person name="Gokhale K."/>
            <person name="Gowin J."/>
            <person name="Gronenberg W."/>
            <person name="Hermansen R.A."/>
            <person name="Hu H."/>
            <person name="Hunt B.G."/>
            <person name="Huylmans A.K."/>
            <person name="Khalil S.M."/>
            <person name="Mitchell R.D."/>
            <person name="Munoz-Torres M.C."/>
            <person name="Mustard J.A."/>
            <person name="Pan H."/>
            <person name="Reese J.T."/>
            <person name="Scharf M.E."/>
            <person name="Sun F."/>
            <person name="Vogel H."/>
            <person name="Xiao J."/>
            <person name="Yang W."/>
            <person name="Yang Z."/>
            <person name="Yang Z."/>
            <person name="Zhou J."/>
            <person name="Zhu J."/>
            <person name="Brent C.S."/>
            <person name="Elsik C.G."/>
            <person name="Goodisman M.A."/>
            <person name="Liberles D.A."/>
            <person name="Roe R.M."/>
            <person name="Vargo E.L."/>
            <person name="Vilcinskas A."/>
            <person name="Wang J."/>
            <person name="Bornberg-Bauer E."/>
            <person name="Korb J."/>
            <person name="Zhang G."/>
            <person name="Liebig J."/>
        </authorList>
    </citation>
    <scope>NUCLEOTIDE SEQUENCE [LARGE SCALE GENOMIC DNA]</scope>
    <source>
        <tissue evidence="2">Whole organism</tissue>
    </source>
</reference>
<dbReference type="EMBL" id="KK852643">
    <property type="protein sequence ID" value="KDR19583.1"/>
    <property type="molecule type" value="Genomic_DNA"/>
</dbReference>
<keyword evidence="1" id="KW-0175">Coiled coil</keyword>
<evidence type="ECO:0000256" key="1">
    <source>
        <dbReference type="SAM" id="Coils"/>
    </source>
</evidence>
<name>A0A067RJL2_ZOONE</name>
<dbReference type="InParanoid" id="A0A067RJL2"/>